<dbReference type="RefSeq" id="WP_005816147.1">
    <property type="nucleotide sequence ID" value="NZ_JH414490.1"/>
</dbReference>
<proteinExistence type="predicted"/>
<evidence type="ECO:0000313" key="2">
    <source>
        <dbReference type="Proteomes" id="UP000004416"/>
    </source>
</evidence>
<dbReference type="EMBL" id="AFZX01000127">
    <property type="protein sequence ID" value="EHL04714.1"/>
    <property type="molecule type" value="Genomic_DNA"/>
</dbReference>
<sequence>MSDRIIRELASDYVKDKIDNGIKELERITRQDINYLSIYPLTMLEESLFSSNPATISNTIMRSSISWFLRNFNNLENVPYSNLKFKTVNYNRFKNKIYPMISKIFQDYRTLLEINDHWSYASSKFEKLGDNRWRLLTALVSDQYSVEEFYYNRVFNKQLFDIEIGVANDIHWKFSENMLLKTDGFTKPDFGYDEDLYNACLKRIELDLRFLGNDPRSSIIKNYMEFKKVITALYYISQMKVTANQIKLQITKKIPLAEMVVVASHHELSQKLSEYSMVNMDIVDKILNYLSLANINKGSLFEFPILKLADHYVFNPASILVNDWHFSIVNGHYCKDIDFQNRDKMISSQIVEMLEQETKSIANIKISKEKYYEFYDNNVTSEPKKSDIDFAIYDIRTNKLLVIECKWRSNHYLSEIDYNYNKIHNSLYKIYDDQITKHQGFLIDKNNINFIFDFDEEIVAIKDKPEIEYLIVDKRNQLYLEGRKMMSIYMLITILQSFIKDNVLNLEGLITLIQSLKTKTEYFVTRKEKMFTLEDGTILFSDQLDLKYNFKGV</sequence>
<reference evidence="1 2" key="1">
    <citation type="submission" date="2011-08" db="EMBL/GenBank/DDBJ databases">
        <authorList>
            <person name="Weinstock G."/>
            <person name="Sodergren E."/>
            <person name="Clifton S."/>
            <person name="Fulton L."/>
            <person name="Fulton B."/>
            <person name="Courtney L."/>
            <person name="Fronick C."/>
            <person name="Harrison M."/>
            <person name="Strong C."/>
            <person name="Farmer C."/>
            <person name="Delahaunty K."/>
            <person name="Markovic C."/>
            <person name="Hall O."/>
            <person name="Minx P."/>
            <person name="Tomlinson C."/>
            <person name="Mitreva M."/>
            <person name="Hou S."/>
            <person name="Chen J."/>
            <person name="Wollam A."/>
            <person name="Pepin K.H."/>
            <person name="Johnson M."/>
            <person name="Bhonagiri V."/>
            <person name="Zhang X."/>
            <person name="Suruliraj S."/>
            <person name="Warren W."/>
            <person name="Chinwalla A."/>
            <person name="Mardis E.R."/>
            <person name="Wilson R.K."/>
        </authorList>
    </citation>
    <scope>NUCLEOTIDE SEQUENCE [LARGE SCALE GENOMIC DNA]</scope>
    <source>
        <strain evidence="1 2">DP7</strain>
    </source>
</reference>
<accession>G9XUF6</accession>
<dbReference type="PATRIC" id="fig|537010.4.peg.4296"/>
<dbReference type="Proteomes" id="UP000004416">
    <property type="component" value="Unassembled WGS sequence"/>
</dbReference>
<evidence type="ECO:0000313" key="1">
    <source>
        <dbReference type="EMBL" id="EHL04714.1"/>
    </source>
</evidence>
<name>G9XUF6_DESHA</name>
<gene>
    <name evidence="1" type="ORF">HMPREF0322_04615</name>
</gene>
<dbReference type="AlphaFoldDB" id="G9XUF6"/>
<comment type="caution">
    <text evidence="1">The sequence shown here is derived from an EMBL/GenBank/DDBJ whole genome shotgun (WGS) entry which is preliminary data.</text>
</comment>
<protein>
    <submittedName>
        <fullName evidence="1">Uncharacterized protein</fullName>
    </submittedName>
</protein>
<dbReference type="HOGENOM" id="CLU_498547_0_0_9"/>
<organism evidence="1 2">
    <name type="scientific">Desulfitobacterium hafniense DP7</name>
    <dbReference type="NCBI Taxonomy" id="537010"/>
    <lineage>
        <taxon>Bacteria</taxon>
        <taxon>Bacillati</taxon>
        <taxon>Bacillota</taxon>
        <taxon>Clostridia</taxon>
        <taxon>Eubacteriales</taxon>
        <taxon>Desulfitobacteriaceae</taxon>
        <taxon>Desulfitobacterium</taxon>
    </lineage>
</organism>